<dbReference type="Proteomes" id="UP000267128">
    <property type="component" value="Unassembled WGS sequence"/>
</dbReference>
<evidence type="ECO:0000256" key="1">
    <source>
        <dbReference type="SAM" id="Phobius"/>
    </source>
</evidence>
<sequence length="94" mass="9734">MIIKWLLDAFTIVLGGILSGLEALVPDPPGWVSSGMAQLANVYDKAGLFDTWIPVALALTLVGWILAAHAIAAIMRLTRVAASYATLGGGAVAD</sequence>
<proteinExistence type="predicted"/>
<accession>A0A3N0CR22</accession>
<keyword evidence="1" id="KW-0472">Membrane</keyword>
<name>A0A3N0CR22_9ACTN</name>
<dbReference type="EMBL" id="RJSE01000002">
    <property type="protein sequence ID" value="RNL65731.1"/>
    <property type="molecule type" value="Genomic_DNA"/>
</dbReference>
<organism evidence="2 3">
    <name type="scientific">Nocardioides marmoriginsengisoli</name>
    <dbReference type="NCBI Taxonomy" id="661483"/>
    <lineage>
        <taxon>Bacteria</taxon>
        <taxon>Bacillati</taxon>
        <taxon>Actinomycetota</taxon>
        <taxon>Actinomycetes</taxon>
        <taxon>Propionibacteriales</taxon>
        <taxon>Nocardioidaceae</taxon>
        <taxon>Nocardioides</taxon>
    </lineage>
</organism>
<comment type="caution">
    <text evidence="2">The sequence shown here is derived from an EMBL/GenBank/DDBJ whole genome shotgun (WGS) entry which is preliminary data.</text>
</comment>
<feature type="transmembrane region" description="Helical" evidence="1">
    <location>
        <begin position="52"/>
        <end position="74"/>
    </location>
</feature>
<evidence type="ECO:0000313" key="3">
    <source>
        <dbReference type="Proteomes" id="UP000267128"/>
    </source>
</evidence>
<dbReference type="RefSeq" id="WP_123225770.1">
    <property type="nucleotide sequence ID" value="NZ_RJSE01000002.1"/>
</dbReference>
<keyword evidence="1" id="KW-1133">Transmembrane helix</keyword>
<keyword evidence="1" id="KW-0812">Transmembrane</keyword>
<reference evidence="2 3" key="1">
    <citation type="submission" date="2018-11" db="EMBL/GenBank/DDBJ databases">
        <authorList>
            <person name="Li F."/>
        </authorList>
    </citation>
    <scope>NUCLEOTIDE SEQUENCE [LARGE SCALE GENOMIC DNA]</scope>
    <source>
        <strain evidence="2 3">Gsoil 097</strain>
    </source>
</reference>
<dbReference type="AlphaFoldDB" id="A0A3N0CR22"/>
<evidence type="ECO:0000313" key="2">
    <source>
        <dbReference type="EMBL" id="RNL65731.1"/>
    </source>
</evidence>
<gene>
    <name evidence="2" type="ORF">EFK50_01395</name>
</gene>
<protein>
    <submittedName>
        <fullName evidence="2">Uncharacterized protein</fullName>
    </submittedName>
</protein>
<keyword evidence="3" id="KW-1185">Reference proteome</keyword>